<comment type="caution">
    <text evidence="1">The sequence shown here is derived from an EMBL/GenBank/DDBJ whole genome shotgun (WGS) entry which is preliminary data.</text>
</comment>
<gene>
    <name evidence="1" type="ORF">LCGC14_2159950</name>
</gene>
<accession>A0A0F9DSX8</accession>
<protein>
    <submittedName>
        <fullName evidence="1">Uncharacterized protein</fullName>
    </submittedName>
</protein>
<proteinExistence type="predicted"/>
<dbReference type="GO" id="GO:0000302">
    <property type="term" value="P:response to reactive oxygen species"/>
    <property type="evidence" value="ECO:0007669"/>
    <property type="project" value="InterPro"/>
</dbReference>
<reference evidence="1" key="1">
    <citation type="journal article" date="2015" name="Nature">
        <title>Complex archaea that bridge the gap between prokaryotes and eukaryotes.</title>
        <authorList>
            <person name="Spang A."/>
            <person name="Saw J.H."/>
            <person name="Jorgensen S.L."/>
            <person name="Zaremba-Niedzwiedzka K."/>
            <person name="Martijn J."/>
            <person name="Lind A.E."/>
            <person name="van Eijk R."/>
            <person name="Schleper C."/>
            <person name="Guy L."/>
            <person name="Ettema T.J."/>
        </authorList>
    </citation>
    <scope>NUCLEOTIDE SEQUENCE</scope>
</reference>
<dbReference type="AlphaFoldDB" id="A0A0F9DSX8"/>
<name>A0A0F9DSX8_9ZZZZ</name>
<organism evidence="1">
    <name type="scientific">marine sediment metagenome</name>
    <dbReference type="NCBI Taxonomy" id="412755"/>
    <lineage>
        <taxon>unclassified sequences</taxon>
        <taxon>metagenomes</taxon>
        <taxon>ecological metagenomes</taxon>
    </lineage>
</organism>
<sequence>MGFDSNTEKRVGWIEIDPSEKENKWHVEGLKFTSPDGPLPDGTYELVGPKIQGNPENSKHHGLIMHACAEEYENVPRSFSELREWLKGKDIEGIVFHHPDGRMGKIKKRDFGQKRA</sequence>
<dbReference type="GO" id="GO:0003972">
    <property type="term" value="F:RNA ligase (ATP) activity"/>
    <property type="evidence" value="ECO:0007669"/>
    <property type="project" value="InterPro"/>
</dbReference>
<dbReference type="EMBL" id="LAZR01027689">
    <property type="protein sequence ID" value="KKL64938.1"/>
    <property type="molecule type" value="Genomic_DNA"/>
</dbReference>
<dbReference type="InterPro" id="IPR041211">
    <property type="entry name" value="RLIG1"/>
</dbReference>
<dbReference type="Pfam" id="PF17720">
    <property type="entry name" value="RLIG1"/>
    <property type="match status" value="1"/>
</dbReference>
<evidence type="ECO:0000313" key="1">
    <source>
        <dbReference type="EMBL" id="KKL64938.1"/>
    </source>
</evidence>